<name>A0ABR4Z3H1_9NOCA</name>
<sequence>MYWGCVALLLCAAIVMTVAVISDHSAWRIVWAGVVVVEVVLIVGFWRLAMRPVRLEVGSSGIQAFFPKDNAWMPWDRIDRVDVARVDGSLAIVAWSRYAKNFPTAGETGIGAHYVPSFDAVAICPLGPLRAKRHEVVRALEFYGHNRY</sequence>
<keyword evidence="3" id="KW-1185">Reference proteome</keyword>
<evidence type="ECO:0000313" key="3">
    <source>
        <dbReference type="Proteomes" id="UP000031364"/>
    </source>
</evidence>
<proteinExistence type="predicted"/>
<organism evidence="2 3">
    <name type="scientific">Nocardia vulneris</name>
    <dbReference type="NCBI Taxonomy" id="1141657"/>
    <lineage>
        <taxon>Bacteria</taxon>
        <taxon>Bacillati</taxon>
        <taxon>Actinomycetota</taxon>
        <taxon>Actinomycetes</taxon>
        <taxon>Mycobacteriales</taxon>
        <taxon>Nocardiaceae</taxon>
        <taxon>Nocardia</taxon>
    </lineage>
</organism>
<protein>
    <recommendedName>
        <fullName evidence="4">PH domain-containing protein</fullName>
    </recommendedName>
</protein>
<accession>A0ABR4Z3H1</accession>
<gene>
    <name evidence="2" type="ORF">FG87_40530</name>
</gene>
<keyword evidence="1" id="KW-0472">Membrane</keyword>
<dbReference type="EMBL" id="JNFP01000089">
    <property type="protein sequence ID" value="KIA59857.1"/>
    <property type="molecule type" value="Genomic_DNA"/>
</dbReference>
<keyword evidence="1" id="KW-1133">Transmembrane helix</keyword>
<dbReference type="Proteomes" id="UP000031364">
    <property type="component" value="Unassembled WGS sequence"/>
</dbReference>
<comment type="caution">
    <text evidence="2">The sequence shown here is derived from an EMBL/GenBank/DDBJ whole genome shotgun (WGS) entry which is preliminary data.</text>
</comment>
<evidence type="ECO:0008006" key="4">
    <source>
        <dbReference type="Google" id="ProtNLM"/>
    </source>
</evidence>
<reference evidence="2 3" key="1">
    <citation type="journal article" date="2014" name="Int. J. Syst. Evol. Microbiol.">
        <title>Nocardia vulneris sp. nov., isolated from wounds of human patients in North America.</title>
        <authorList>
            <person name="Lasker B.A."/>
            <person name="Bell M."/>
            <person name="Klenk H.P."/>
            <person name="Sproer C."/>
            <person name="Schumann C."/>
            <person name="Schumann P."/>
            <person name="Brown J.M."/>
        </authorList>
    </citation>
    <scope>NUCLEOTIDE SEQUENCE [LARGE SCALE GENOMIC DNA]</scope>
    <source>
        <strain evidence="2 3">W9851</strain>
    </source>
</reference>
<keyword evidence="1" id="KW-0812">Transmembrane</keyword>
<evidence type="ECO:0000256" key="1">
    <source>
        <dbReference type="SAM" id="Phobius"/>
    </source>
</evidence>
<evidence type="ECO:0000313" key="2">
    <source>
        <dbReference type="EMBL" id="KIA59857.1"/>
    </source>
</evidence>
<feature type="transmembrane region" description="Helical" evidence="1">
    <location>
        <begin position="29"/>
        <end position="49"/>
    </location>
</feature>